<feature type="region of interest" description="Disordered" evidence="1">
    <location>
        <begin position="1"/>
        <end position="40"/>
    </location>
</feature>
<comment type="caution">
    <text evidence="2">The sequence shown here is derived from an EMBL/GenBank/DDBJ whole genome shotgun (WGS) entry which is preliminary data.</text>
</comment>
<evidence type="ECO:0000313" key="2">
    <source>
        <dbReference type="EMBL" id="GAA2137387.1"/>
    </source>
</evidence>
<sequence>MEPGAHPTRQPGPQLAYHRPDKPKRPAEETDGPSRKIEVSENVNETWHQRQVATWGYGNPCQKYLAPDFDKGWHLTGLSGLLAPF</sequence>
<protein>
    <submittedName>
        <fullName evidence="2">Uncharacterized protein</fullName>
    </submittedName>
</protein>
<dbReference type="Proteomes" id="UP001422759">
    <property type="component" value="Unassembled WGS sequence"/>
</dbReference>
<name>A0ABN2Z699_9ACTN</name>
<gene>
    <name evidence="2" type="ORF">GCM10009760_17840</name>
</gene>
<keyword evidence="3" id="KW-1185">Reference proteome</keyword>
<reference evidence="2 3" key="1">
    <citation type="journal article" date="2019" name="Int. J. Syst. Evol. Microbiol.">
        <title>The Global Catalogue of Microorganisms (GCM) 10K type strain sequencing project: providing services to taxonomists for standard genome sequencing and annotation.</title>
        <authorList>
            <consortium name="The Broad Institute Genomics Platform"/>
            <consortium name="The Broad Institute Genome Sequencing Center for Infectious Disease"/>
            <person name="Wu L."/>
            <person name="Ma J."/>
        </authorList>
    </citation>
    <scope>NUCLEOTIDE SEQUENCE [LARGE SCALE GENOMIC DNA]</scope>
    <source>
        <strain evidence="2 3">JCM 14560</strain>
    </source>
</reference>
<accession>A0ABN2Z699</accession>
<organism evidence="2 3">
    <name type="scientific">Kitasatospora kazusensis</name>
    <dbReference type="NCBI Taxonomy" id="407974"/>
    <lineage>
        <taxon>Bacteria</taxon>
        <taxon>Bacillati</taxon>
        <taxon>Actinomycetota</taxon>
        <taxon>Actinomycetes</taxon>
        <taxon>Kitasatosporales</taxon>
        <taxon>Streptomycetaceae</taxon>
        <taxon>Kitasatospora</taxon>
    </lineage>
</organism>
<evidence type="ECO:0000313" key="3">
    <source>
        <dbReference type="Proteomes" id="UP001422759"/>
    </source>
</evidence>
<evidence type="ECO:0000256" key="1">
    <source>
        <dbReference type="SAM" id="MobiDB-lite"/>
    </source>
</evidence>
<feature type="compositionally biased region" description="Basic and acidic residues" evidence="1">
    <location>
        <begin position="18"/>
        <end position="39"/>
    </location>
</feature>
<proteinExistence type="predicted"/>
<dbReference type="EMBL" id="BAAANT010000007">
    <property type="protein sequence ID" value="GAA2137387.1"/>
    <property type="molecule type" value="Genomic_DNA"/>
</dbReference>